<evidence type="ECO:0000259" key="1">
    <source>
        <dbReference type="Pfam" id="PF09331"/>
    </source>
</evidence>
<comment type="caution">
    <text evidence="2">The sequence shown here is derived from an EMBL/GenBank/DDBJ whole genome shotgun (WGS) entry which is preliminary data.</text>
</comment>
<gene>
    <name evidence="2" type="ORF">RND71_032302</name>
</gene>
<dbReference type="PANTHER" id="PTHR48449">
    <property type="entry name" value="DUF1985 DOMAIN-CONTAINING PROTEIN"/>
    <property type="match status" value="1"/>
</dbReference>
<keyword evidence="3" id="KW-1185">Reference proteome</keyword>
<protein>
    <recommendedName>
        <fullName evidence="1">DUF1985 domain-containing protein</fullName>
    </recommendedName>
</protein>
<dbReference type="InterPro" id="IPR015410">
    <property type="entry name" value="DUF1985"/>
</dbReference>
<accession>A0AAE1RF64</accession>
<name>A0AAE1RF64_9SOLA</name>
<organism evidence="2 3">
    <name type="scientific">Anisodus tanguticus</name>
    <dbReference type="NCBI Taxonomy" id="243964"/>
    <lineage>
        <taxon>Eukaryota</taxon>
        <taxon>Viridiplantae</taxon>
        <taxon>Streptophyta</taxon>
        <taxon>Embryophyta</taxon>
        <taxon>Tracheophyta</taxon>
        <taxon>Spermatophyta</taxon>
        <taxon>Magnoliopsida</taxon>
        <taxon>eudicotyledons</taxon>
        <taxon>Gunneridae</taxon>
        <taxon>Pentapetalae</taxon>
        <taxon>asterids</taxon>
        <taxon>lamiids</taxon>
        <taxon>Solanales</taxon>
        <taxon>Solanaceae</taxon>
        <taxon>Solanoideae</taxon>
        <taxon>Hyoscyameae</taxon>
        <taxon>Anisodus</taxon>
    </lineage>
</organism>
<feature type="domain" description="DUF1985" evidence="1">
    <location>
        <begin position="67"/>
        <end position="146"/>
    </location>
</feature>
<dbReference type="AlphaFoldDB" id="A0AAE1RF64"/>
<reference evidence="2" key="1">
    <citation type="submission" date="2023-12" db="EMBL/GenBank/DDBJ databases">
        <title>Genome assembly of Anisodus tanguticus.</title>
        <authorList>
            <person name="Wang Y.-J."/>
        </authorList>
    </citation>
    <scope>NUCLEOTIDE SEQUENCE</scope>
    <source>
        <strain evidence="2">KB-2021</strain>
        <tissue evidence="2">Leaf</tissue>
    </source>
</reference>
<evidence type="ECO:0000313" key="2">
    <source>
        <dbReference type="EMBL" id="KAK4349547.1"/>
    </source>
</evidence>
<dbReference type="PANTHER" id="PTHR48449:SF1">
    <property type="entry name" value="DUF1985 DOMAIN-CONTAINING PROTEIN"/>
    <property type="match status" value="1"/>
</dbReference>
<sequence>MPLDEHGDLNGDIIVKSVMGKPFDNFRKTLQEEDLETFFKAKYFGMYLDLLEDNNAWFQMTIVCGLLKRKIICSKTDEIWINLYGMPVCFGIKEFVIVTGLRCHAPSQPLPTVTLKKRAQTPKPSKTEKKGKAKVDDDLDLVDVVERATGLGHLKSFLTFRIKSRTTRKNFVLHLWLVPTIRDLNMTCVVTLGPLESVPEKLIDLIKEELVEAIAIKGLIDKRRDDDDGVGGYTLLGGGGVGGYTPLGGGVQTTDIPYRLGRYFSVGVGTSKVPSYAFECNTCKQKMDDLIKKVEEWTQVQKDTNLLLQKFISKRGVNPSKKLTSPYTPIGIRKRAKTISKVLANCRARKFATPQKSIVTPIAEVGPIVLKSRYFQACKCPKKEKA</sequence>
<evidence type="ECO:0000313" key="3">
    <source>
        <dbReference type="Proteomes" id="UP001291623"/>
    </source>
</evidence>
<dbReference type="EMBL" id="JAVYJV010000017">
    <property type="protein sequence ID" value="KAK4349547.1"/>
    <property type="molecule type" value="Genomic_DNA"/>
</dbReference>
<dbReference type="Proteomes" id="UP001291623">
    <property type="component" value="Unassembled WGS sequence"/>
</dbReference>
<proteinExistence type="predicted"/>
<dbReference type="Pfam" id="PF09331">
    <property type="entry name" value="DUF1985"/>
    <property type="match status" value="1"/>
</dbReference>